<evidence type="ECO:0000313" key="2">
    <source>
        <dbReference type="EMBL" id="KAG5980433.1"/>
    </source>
</evidence>
<organism evidence="2 3">
    <name type="scientific">Claviceps pusilla</name>
    <dbReference type="NCBI Taxonomy" id="123648"/>
    <lineage>
        <taxon>Eukaryota</taxon>
        <taxon>Fungi</taxon>
        <taxon>Dikarya</taxon>
        <taxon>Ascomycota</taxon>
        <taxon>Pezizomycotina</taxon>
        <taxon>Sordariomycetes</taxon>
        <taxon>Hypocreomycetidae</taxon>
        <taxon>Hypocreales</taxon>
        <taxon>Clavicipitaceae</taxon>
        <taxon>Claviceps</taxon>
    </lineage>
</organism>
<dbReference type="Pfam" id="PF10199">
    <property type="entry name" value="Adaptin_binding"/>
    <property type="match status" value="1"/>
</dbReference>
<evidence type="ECO:0000313" key="3">
    <source>
        <dbReference type="Proteomes" id="UP000748025"/>
    </source>
</evidence>
<feature type="region of interest" description="Disordered" evidence="1">
    <location>
        <begin position="1"/>
        <end position="42"/>
    </location>
</feature>
<gene>
    <name evidence="2" type="ORF">E4U43_006744</name>
</gene>
<comment type="caution">
    <text evidence="2">The sequence shown here is derived from an EMBL/GenBank/DDBJ whole genome shotgun (WGS) entry which is preliminary data.</text>
</comment>
<feature type="region of interest" description="Disordered" evidence="1">
    <location>
        <begin position="65"/>
        <end position="113"/>
    </location>
</feature>
<keyword evidence="3" id="KW-1185">Reference proteome</keyword>
<name>A0A9P7N1J8_9HYPO</name>
<feature type="compositionally biased region" description="Basic and acidic residues" evidence="1">
    <location>
        <begin position="65"/>
        <end position="75"/>
    </location>
</feature>
<protein>
    <submittedName>
        <fullName evidence="2">Uncharacterized protein</fullName>
    </submittedName>
</protein>
<dbReference type="Proteomes" id="UP000748025">
    <property type="component" value="Unassembled WGS sequence"/>
</dbReference>
<feature type="non-terminal residue" evidence="2">
    <location>
        <position position="1"/>
    </location>
</feature>
<evidence type="ECO:0000256" key="1">
    <source>
        <dbReference type="SAM" id="MobiDB-lite"/>
    </source>
</evidence>
<proteinExistence type="predicted"/>
<feature type="compositionally biased region" description="Basic and acidic residues" evidence="1">
    <location>
        <begin position="25"/>
        <end position="42"/>
    </location>
</feature>
<dbReference type="EMBL" id="SRPW01004763">
    <property type="protein sequence ID" value="KAG5980433.1"/>
    <property type="molecule type" value="Genomic_DNA"/>
</dbReference>
<sequence>IARVQEALESNDWANADPQDVSDFGDFHDRHDSGHEHLDPEKLDFGIDATDIEDLKRAIWGADAHHGTDADDKSRSCAAGDSSSTAALQHGDNGTPLDGLGETQQDKEMSKMEDMMRKLQAVREAGEGLPEAQRRRMAARAVQEVMREL</sequence>
<dbReference type="OrthoDB" id="10261384at2759"/>
<reference evidence="2" key="1">
    <citation type="journal article" date="2020" name="bioRxiv">
        <title>Whole genome comparisons of ergot fungi reveals the divergence and evolution of species within the genus Claviceps are the result of varying mechanisms driving genome evolution and host range expansion.</title>
        <authorList>
            <person name="Wyka S.A."/>
            <person name="Mondo S.J."/>
            <person name="Liu M."/>
            <person name="Dettman J."/>
            <person name="Nalam V."/>
            <person name="Broders K.D."/>
        </authorList>
    </citation>
    <scope>NUCLEOTIDE SEQUENCE</scope>
    <source>
        <strain evidence="2">CCC 602</strain>
    </source>
</reference>
<feature type="compositionally biased region" description="Basic and acidic residues" evidence="1">
    <location>
        <begin position="104"/>
        <end position="113"/>
    </location>
</feature>
<dbReference type="AlphaFoldDB" id="A0A9P7N1J8"/>
<accession>A0A9P7N1J8</accession>